<keyword evidence="2" id="KW-1185">Reference proteome</keyword>
<accession>Q65W67</accession>
<reference evidence="1 2" key="1">
    <citation type="journal article" date="2004" name="Nat. Biotechnol.">
        <title>The genome sequence of the capnophilic rumen bacterium Mannheimia succiniciproducens.</title>
        <authorList>
            <person name="Hong S.H."/>
            <person name="Kim J.S."/>
            <person name="Lee S.Y."/>
            <person name="In Y.H."/>
            <person name="Choi S.S."/>
            <person name="Rih J.-K."/>
            <person name="Kim C.H."/>
            <person name="Jeong H."/>
            <person name="Hur C.G."/>
            <person name="Kim J.J."/>
        </authorList>
    </citation>
    <scope>NUCLEOTIDE SEQUENCE [LARGE SCALE GENOMIC DNA]</scope>
    <source>
        <strain evidence="2">KCTC 0769BP / MBEL55E</strain>
    </source>
</reference>
<dbReference type="HOGENOM" id="CLU_3365749_0_0_6"/>
<dbReference type="KEGG" id="msu:MS0186"/>
<protein>
    <submittedName>
        <fullName evidence="1">Uncharacterized protein</fullName>
    </submittedName>
</protein>
<evidence type="ECO:0000313" key="1">
    <source>
        <dbReference type="EMBL" id="AAU36793.1"/>
    </source>
</evidence>
<gene>
    <name evidence="1" type="ordered locus">MS0186</name>
</gene>
<dbReference type="EMBL" id="AE016827">
    <property type="protein sequence ID" value="AAU36793.1"/>
    <property type="molecule type" value="Genomic_DNA"/>
</dbReference>
<dbReference type="Proteomes" id="UP000000607">
    <property type="component" value="Chromosome"/>
</dbReference>
<organism evidence="1 2">
    <name type="scientific">Mannheimia succiniciproducens (strain KCTC 0769BP / MBEL55E)</name>
    <dbReference type="NCBI Taxonomy" id="221988"/>
    <lineage>
        <taxon>Bacteria</taxon>
        <taxon>Pseudomonadati</taxon>
        <taxon>Pseudomonadota</taxon>
        <taxon>Gammaproteobacteria</taxon>
        <taxon>Pasteurellales</taxon>
        <taxon>Pasteurellaceae</taxon>
        <taxon>Basfia</taxon>
    </lineage>
</organism>
<name>Q65W67_MANSM</name>
<evidence type="ECO:0000313" key="2">
    <source>
        <dbReference type="Proteomes" id="UP000000607"/>
    </source>
</evidence>
<dbReference type="AlphaFoldDB" id="Q65W67"/>
<proteinExistence type="predicted"/>
<sequence length="35" mass="4245">MQGFFVTKFNQIKYLHLDLSSIKFRIETYFGVFLL</sequence>